<accession>A0A919MXS8</accession>
<keyword evidence="3" id="KW-1185">Reference proteome</keyword>
<gene>
    <name evidence="2" type="ORF">Ari01nite_67430</name>
</gene>
<name>A0A919MXS8_9ACTN</name>
<dbReference type="Proteomes" id="UP000636960">
    <property type="component" value="Unassembled WGS sequence"/>
</dbReference>
<evidence type="ECO:0000256" key="1">
    <source>
        <dbReference type="SAM" id="MobiDB-lite"/>
    </source>
</evidence>
<evidence type="ECO:0000313" key="3">
    <source>
        <dbReference type="Proteomes" id="UP000636960"/>
    </source>
</evidence>
<feature type="region of interest" description="Disordered" evidence="1">
    <location>
        <begin position="1"/>
        <end position="51"/>
    </location>
</feature>
<organism evidence="2 3">
    <name type="scientific">Paractinoplanes rishiriensis</name>
    <dbReference type="NCBI Taxonomy" id="1050105"/>
    <lineage>
        <taxon>Bacteria</taxon>
        <taxon>Bacillati</taxon>
        <taxon>Actinomycetota</taxon>
        <taxon>Actinomycetes</taxon>
        <taxon>Micromonosporales</taxon>
        <taxon>Micromonosporaceae</taxon>
        <taxon>Paractinoplanes</taxon>
    </lineage>
</organism>
<reference evidence="2" key="1">
    <citation type="submission" date="2021-01" db="EMBL/GenBank/DDBJ databases">
        <title>Whole genome shotgun sequence of Actinoplanes rishiriensis NBRC 108556.</title>
        <authorList>
            <person name="Komaki H."/>
            <person name="Tamura T."/>
        </authorList>
    </citation>
    <scope>NUCLEOTIDE SEQUENCE</scope>
    <source>
        <strain evidence="2">NBRC 108556</strain>
    </source>
</reference>
<dbReference type="EMBL" id="BOMV01000071">
    <property type="protein sequence ID" value="GIE99278.1"/>
    <property type="molecule type" value="Genomic_DNA"/>
</dbReference>
<sequence>MSVIDQTVEGRHPAGSRSCRTPASPVPLTSGPALRKVHSGRWTPPGRAPGRTRAIAWFAPDKTAPTLPYLRRSN</sequence>
<evidence type="ECO:0000313" key="2">
    <source>
        <dbReference type="EMBL" id="GIE99278.1"/>
    </source>
</evidence>
<dbReference type="AlphaFoldDB" id="A0A919MXS8"/>
<comment type="caution">
    <text evidence="2">The sequence shown here is derived from an EMBL/GenBank/DDBJ whole genome shotgun (WGS) entry which is preliminary data.</text>
</comment>
<protein>
    <submittedName>
        <fullName evidence="2">Uncharacterized protein</fullName>
    </submittedName>
</protein>
<proteinExistence type="predicted"/>